<dbReference type="PROSITE" id="PS51832">
    <property type="entry name" value="HD_GYP"/>
    <property type="match status" value="1"/>
</dbReference>
<dbReference type="SMART" id="SM00471">
    <property type="entry name" value="HDc"/>
    <property type="match status" value="1"/>
</dbReference>
<dbReference type="Gene3D" id="3.30.450.40">
    <property type="match status" value="1"/>
</dbReference>
<evidence type="ECO:0000259" key="1">
    <source>
        <dbReference type="PROSITE" id="PS51832"/>
    </source>
</evidence>
<gene>
    <name evidence="2" type="ORF">EV215_2029</name>
</gene>
<proteinExistence type="predicted"/>
<dbReference type="EMBL" id="SOBG01000011">
    <property type="protein sequence ID" value="TDT67351.1"/>
    <property type="molecule type" value="Genomic_DNA"/>
</dbReference>
<evidence type="ECO:0000313" key="2">
    <source>
        <dbReference type="EMBL" id="TDT67351.1"/>
    </source>
</evidence>
<reference evidence="2 3" key="1">
    <citation type="submission" date="2019-03" db="EMBL/GenBank/DDBJ databases">
        <title>Genomic Encyclopedia of Type Strains, Phase IV (KMG-IV): sequencing the most valuable type-strain genomes for metagenomic binning, comparative biology and taxonomic classification.</title>
        <authorList>
            <person name="Goeker M."/>
        </authorList>
    </citation>
    <scope>NUCLEOTIDE SEQUENCE [LARGE SCALE GENOMIC DNA]</scope>
    <source>
        <strain evidence="2 3">DSM 100055</strain>
    </source>
</reference>
<evidence type="ECO:0000313" key="3">
    <source>
        <dbReference type="Proteomes" id="UP000294678"/>
    </source>
</evidence>
<dbReference type="SUPFAM" id="SSF55781">
    <property type="entry name" value="GAF domain-like"/>
    <property type="match status" value="1"/>
</dbReference>
<dbReference type="Pfam" id="PF01590">
    <property type="entry name" value="GAF"/>
    <property type="match status" value="1"/>
</dbReference>
<dbReference type="RefSeq" id="WP_134113879.1">
    <property type="nucleotide sequence ID" value="NZ_SOBG01000011.1"/>
</dbReference>
<dbReference type="SMART" id="SM00065">
    <property type="entry name" value="GAF"/>
    <property type="match status" value="1"/>
</dbReference>
<dbReference type="InterPro" id="IPR003018">
    <property type="entry name" value="GAF"/>
</dbReference>
<accession>A0AA46DX00</accession>
<feature type="domain" description="HD-GYP" evidence="1">
    <location>
        <begin position="198"/>
        <end position="495"/>
    </location>
</feature>
<organism evidence="2 3">
    <name type="scientific">Hypnocyclicus thermotrophus</name>
    <dbReference type="NCBI Taxonomy" id="1627895"/>
    <lineage>
        <taxon>Bacteria</taxon>
        <taxon>Fusobacteriati</taxon>
        <taxon>Fusobacteriota</taxon>
        <taxon>Fusobacteriia</taxon>
        <taxon>Fusobacteriales</taxon>
        <taxon>Fusobacteriaceae</taxon>
        <taxon>Hypnocyclicus</taxon>
    </lineage>
</organism>
<dbReference type="InterPro" id="IPR006674">
    <property type="entry name" value="HD_domain"/>
</dbReference>
<dbReference type="Proteomes" id="UP000294678">
    <property type="component" value="Unassembled WGS sequence"/>
</dbReference>
<protein>
    <submittedName>
        <fullName evidence="2">GAF domain-containing protein</fullName>
    </submittedName>
</protein>
<dbReference type="CDD" id="cd00077">
    <property type="entry name" value="HDc"/>
    <property type="match status" value="1"/>
</dbReference>
<dbReference type="PANTHER" id="PTHR43155">
    <property type="entry name" value="CYCLIC DI-GMP PHOSPHODIESTERASE PA4108-RELATED"/>
    <property type="match status" value="1"/>
</dbReference>
<dbReference type="PANTHER" id="PTHR43155:SF2">
    <property type="entry name" value="CYCLIC DI-GMP PHOSPHODIESTERASE PA4108"/>
    <property type="match status" value="1"/>
</dbReference>
<keyword evidence="3" id="KW-1185">Reference proteome</keyword>
<dbReference type="InterPro" id="IPR029016">
    <property type="entry name" value="GAF-like_dom_sf"/>
</dbReference>
<dbReference type="InterPro" id="IPR037522">
    <property type="entry name" value="HD_GYP_dom"/>
</dbReference>
<name>A0AA46DX00_9FUSO</name>
<sequence>MELDYKKLLNDLIKIAISLSAERDIEKLLNIILKESMRITCSDGGSIYVKETDEKGKDYLRFAITHNVSRKIDFNEFTLPLDRNSIAGYVGFSKKTLILKNVNNIDENIGLKYNSSFDEKINYQTVNMLVIPMLDYNHELVGVLQLINKKSDYNLILEKKEEIRKQILEYNKIEAQIISSLASQAAILIERTKLYNSIENLLQSFIESMVMTLEKRDNTTSGHSRRLAGYALKFLETVSKVNYGKYAYTKYDKNQIKEIYYAALLHDIGKIGVKEYILQKRDRLTEDRINVIKYRYKYFREILSQNGEIEKIKKYDEYIKFIEETNKKGYLQEEEEEKLKEIYNEKIKINEKEEKIIDEFEYKNLSIKRGNLTDKEREEMIEHVVYSKEILDGIKWTKQLKNVPIIAGGHHEKIDGSGYPLGLKGDEITTQAKILAILDIFEALTARDRPYKPPMSVDKAISILKKEVEANHLEKDLLDIFLKEKIYELYKEELDKIIKL</sequence>
<dbReference type="SUPFAM" id="SSF109604">
    <property type="entry name" value="HD-domain/PDEase-like"/>
    <property type="match status" value="2"/>
</dbReference>
<dbReference type="AlphaFoldDB" id="A0AA46DX00"/>
<dbReference type="InterPro" id="IPR003607">
    <property type="entry name" value="HD/PDEase_dom"/>
</dbReference>
<dbReference type="Pfam" id="PF01966">
    <property type="entry name" value="HD"/>
    <property type="match status" value="1"/>
</dbReference>
<dbReference type="Gene3D" id="1.10.3210.10">
    <property type="entry name" value="Hypothetical protein af1432"/>
    <property type="match status" value="2"/>
</dbReference>
<comment type="caution">
    <text evidence="2">The sequence shown here is derived from an EMBL/GenBank/DDBJ whole genome shotgun (WGS) entry which is preliminary data.</text>
</comment>
<dbReference type="Pfam" id="PF13487">
    <property type="entry name" value="HD_5"/>
    <property type="match status" value="1"/>
</dbReference>